<dbReference type="EMBL" id="JAIGNQ010000003">
    <property type="protein sequence ID" value="MBX7489194.1"/>
    <property type="molecule type" value="Genomic_DNA"/>
</dbReference>
<dbReference type="Proteomes" id="UP000776651">
    <property type="component" value="Unassembled WGS sequence"/>
</dbReference>
<evidence type="ECO:0000313" key="3">
    <source>
        <dbReference type="Proteomes" id="UP000776651"/>
    </source>
</evidence>
<dbReference type="SUPFAM" id="SSF101386">
    <property type="entry name" value="all-alpha NTP pyrophosphatases"/>
    <property type="match status" value="2"/>
</dbReference>
<dbReference type="InterPro" id="IPR048015">
    <property type="entry name" value="NTP-PPase_MazG-like_N"/>
</dbReference>
<dbReference type="NCBIfam" id="TIGR00444">
    <property type="entry name" value="mazG"/>
    <property type="match status" value="1"/>
</dbReference>
<dbReference type="PANTHER" id="PTHR30522:SF0">
    <property type="entry name" value="NUCLEOSIDE TRIPHOSPHATE PYROPHOSPHOHYDROLASE"/>
    <property type="match status" value="1"/>
</dbReference>
<evidence type="ECO:0000259" key="1">
    <source>
        <dbReference type="Pfam" id="PF03819"/>
    </source>
</evidence>
<dbReference type="Gene3D" id="1.10.287.1080">
    <property type="entry name" value="MazG-like"/>
    <property type="match status" value="2"/>
</dbReference>
<dbReference type="CDD" id="cd11528">
    <property type="entry name" value="NTP-PPase_MazG_Nterm"/>
    <property type="match status" value="1"/>
</dbReference>
<gene>
    <name evidence="2" type="primary">mazG</name>
    <name evidence="2" type="ORF">K3177_11775</name>
</gene>
<accession>A0ABS7JGP9</accession>
<dbReference type="RefSeq" id="WP_221598397.1">
    <property type="nucleotide sequence ID" value="NZ_JAIGNQ010000003.1"/>
</dbReference>
<feature type="domain" description="NTP pyrophosphohydrolase MazG-like" evidence="1">
    <location>
        <begin position="28"/>
        <end position="101"/>
    </location>
</feature>
<dbReference type="InterPro" id="IPR048011">
    <property type="entry name" value="NTP-PPase_MazG-like_C"/>
</dbReference>
<dbReference type="PANTHER" id="PTHR30522">
    <property type="entry name" value="NUCLEOSIDE TRIPHOSPHATE PYROPHOSPHOHYDROLASE"/>
    <property type="match status" value="1"/>
</dbReference>
<dbReference type="Pfam" id="PF03819">
    <property type="entry name" value="MazG"/>
    <property type="match status" value="1"/>
</dbReference>
<protein>
    <submittedName>
        <fullName evidence="2">Nucleoside triphosphate pyrophosphohydrolase</fullName>
        <ecNumber evidence="2">3.6.1.9</ecNumber>
    </submittedName>
</protein>
<keyword evidence="2" id="KW-0378">Hydrolase</keyword>
<dbReference type="InterPro" id="IPR004518">
    <property type="entry name" value="MazG-like_dom"/>
</dbReference>
<organism evidence="2 3">
    <name type="scientific">Qipengyuania pacifica</name>
    <dbReference type="NCBI Taxonomy" id="2860199"/>
    <lineage>
        <taxon>Bacteria</taxon>
        <taxon>Pseudomonadati</taxon>
        <taxon>Pseudomonadota</taxon>
        <taxon>Alphaproteobacteria</taxon>
        <taxon>Sphingomonadales</taxon>
        <taxon>Erythrobacteraceae</taxon>
        <taxon>Qipengyuania</taxon>
    </lineage>
</organism>
<dbReference type="NCBIfam" id="NF007113">
    <property type="entry name" value="PRK09562.1"/>
    <property type="match status" value="1"/>
</dbReference>
<dbReference type="CDD" id="cd11529">
    <property type="entry name" value="NTP-PPase_MazG_Cterm"/>
    <property type="match status" value="1"/>
</dbReference>
<sequence length="254" mass="28774">MSHQTDRLLRIMARLRDPKAGCEWDRAQTFSTIAPYTIEEAYEVADAIERADMDELRGELGDLLFQVVFHARMAEESGDFSYEDVARDISDKMEARHPHIFGDEGGIMEDSRWEEIKAAERAAAGSTSAVDGVALALPALLRSDKLQKRAARIGFEWPDIEGPIQKLHEELGELALAETERDRLMEAGDVLFVAVNIVRRYGVDPEQALRASNGKFERRFKKMEELARSDGKDFAELDLDTQELYWQRAKAQIG</sequence>
<comment type="caution">
    <text evidence="2">The sequence shown here is derived from an EMBL/GenBank/DDBJ whole genome shotgun (WGS) entry which is preliminary data.</text>
</comment>
<keyword evidence="3" id="KW-1185">Reference proteome</keyword>
<proteinExistence type="predicted"/>
<dbReference type="InterPro" id="IPR011551">
    <property type="entry name" value="NTP_PyrPHydrolase_MazG"/>
</dbReference>
<reference evidence="2 3" key="1">
    <citation type="submission" date="2021-08" db="EMBL/GenBank/DDBJ databases">
        <title>Comparative Genomics Analysis of the Genus Qipengyuania Reveals Extensive Genetic Diversity and Metabolic Versatility, Including the Description of Fifteen Novel Species.</title>
        <authorList>
            <person name="Liu Y."/>
        </authorList>
    </citation>
    <scope>NUCLEOTIDE SEQUENCE [LARGE SCALE GENOMIC DNA]</scope>
    <source>
        <strain evidence="2 3">GH25</strain>
    </source>
</reference>
<dbReference type="EC" id="3.6.1.9" evidence="2"/>
<dbReference type="GO" id="GO:0047429">
    <property type="term" value="F:nucleoside triphosphate diphosphatase activity"/>
    <property type="evidence" value="ECO:0007669"/>
    <property type="project" value="UniProtKB-EC"/>
</dbReference>
<name>A0ABS7JGP9_9SPHN</name>
<evidence type="ECO:0000313" key="2">
    <source>
        <dbReference type="EMBL" id="MBX7489194.1"/>
    </source>
</evidence>